<reference evidence="2" key="1">
    <citation type="submission" date="2013-10" db="EMBL/GenBank/DDBJ databases">
        <title>The Genome Sequence of Fusobacterium nucleatum CTI-6.</title>
        <authorList>
            <consortium name="The Broad Institute Genomics Platform"/>
            <person name="Earl A."/>
            <person name="Ward D."/>
            <person name="Feldgarden M."/>
            <person name="Gevers D."/>
            <person name="Kostic A."/>
            <person name="Garrett W."/>
            <person name="Young S.K."/>
            <person name="Zeng Q."/>
            <person name="Gargeya S."/>
            <person name="Fitzgerald M."/>
            <person name="Abouelleil A."/>
            <person name="Alvarado L."/>
            <person name="Berlin A.M."/>
            <person name="Chapman S.B."/>
            <person name="Gainer-Dewar J."/>
            <person name="Goldberg J."/>
            <person name="Gnerre S."/>
            <person name="Griggs A."/>
            <person name="Gujja S."/>
            <person name="Hansen M."/>
            <person name="Howarth C."/>
            <person name="Imamovic A."/>
            <person name="Ireland A."/>
            <person name="Larimer J."/>
            <person name="McCowan C."/>
            <person name="Murphy C."/>
            <person name="Pearson M."/>
            <person name="Poon T.W."/>
            <person name="Priest M."/>
            <person name="Roberts A."/>
            <person name="Saif S."/>
            <person name="Shea T."/>
            <person name="Sykes S."/>
            <person name="Wortman J."/>
            <person name="Nusbaum C."/>
            <person name="Birren B."/>
        </authorList>
    </citation>
    <scope>NUCLEOTIDE SEQUENCE [LARGE SCALE GENOMIC DNA]</scope>
    <source>
        <strain evidence="2">CTI-6</strain>
    </source>
</reference>
<accession>U7TTD8</accession>
<proteinExistence type="predicted"/>
<dbReference type="Gene3D" id="1.20.5.320">
    <property type="entry name" value="6-Phosphogluconate Dehydrogenase, domain 3"/>
    <property type="match status" value="1"/>
</dbReference>
<dbReference type="EMBL" id="AXNV01000010">
    <property type="protein sequence ID" value="ERT47648.1"/>
    <property type="molecule type" value="Genomic_DNA"/>
</dbReference>
<evidence type="ECO:0000313" key="2">
    <source>
        <dbReference type="EMBL" id="ERT47648.1"/>
    </source>
</evidence>
<comment type="caution">
    <text evidence="2">The sequence shown here is derived from an EMBL/GenBank/DDBJ whole genome shotgun (WGS) entry which is preliminary data.</text>
</comment>
<feature type="compositionally biased region" description="Basic and acidic residues" evidence="1">
    <location>
        <begin position="188"/>
        <end position="197"/>
    </location>
</feature>
<sequence>MEHITNVLVYSNRCEVLDSHVFTVGDKGFPHIRLKFIYMFGAETLQGKQLELKYILPDKSYQVENIVVAGKDEVLFPIHYSVFVNGGWTILKITIVEGANRITLDDIVIKTKKIELGKKFENKKIEELIQAEIIAKTKEIKEEGEKQKEEIKASKEKVLEEIENKRKTLKGDKGEQGIQGERGNQGVKGDRGDKGDRGAGITSITAIGDKVTVNYDDNKNTVFTVPTIAGRDGKEMQNLSYSDNKLKITMSDNSSKEVEIKSGLSLKKIFLGEMHIIGSSKDFLDLGTSNWKIIFINFLKQESFLVTKNAIIFKNDSNTYNFFSENTSKYDLVIKNNKITIVSQYEPIEIIILSVYIME</sequence>
<dbReference type="AlphaFoldDB" id="U7TTD8"/>
<dbReference type="PATRIC" id="fig|1316587.3.peg.1203"/>
<organism evidence="2">
    <name type="scientific">Fusobacterium nucleatum CTI-6</name>
    <dbReference type="NCBI Taxonomy" id="1316587"/>
    <lineage>
        <taxon>Bacteria</taxon>
        <taxon>Fusobacteriati</taxon>
        <taxon>Fusobacteriota</taxon>
        <taxon>Fusobacteriia</taxon>
        <taxon>Fusobacteriales</taxon>
        <taxon>Fusobacteriaceae</taxon>
        <taxon>Fusobacterium</taxon>
    </lineage>
</organism>
<evidence type="ECO:0008006" key="3">
    <source>
        <dbReference type="Google" id="ProtNLM"/>
    </source>
</evidence>
<evidence type="ECO:0000256" key="1">
    <source>
        <dbReference type="SAM" id="MobiDB-lite"/>
    </source>
</evidence>
<protein>
    <recommendedName>
        <fullName evidence="3">BppU N-terminal domain-containing protein</fullName>
    </recommendedName>
</protein>
<name>U7TTD8_FUSNU</name>
<gene>
    <name evidence="2" type="ORF">HMPREF1767_01208</name>
</gene>
<feature type="region of interest" description="Disordered" evidence="1">
    <location>
        <begin position="169"/>
        <end position="198"/>
    </location>
</feature>